<dbReference type="EMBL" id="KN831770">
    <property type="protein sequence ID" value="KIM47326.1"/>
    <property type="molecule type" value="Genomic_DNA"/>
</dbReference>
<name>A0A0C3CTX0_HEBCY</name>
<evidence type="ECO:0000256" key="1">
    <source>
        <dbReference type="SAM" id="MobiDB-lite"/>
    </source>
</evidence>
<proteinExistence type="predicted"/>
<accession>A0A0C3CTX0</accession>
<evidence type="ECO:0000313" key="3">
    <source>
        <dbReference type="Proteomes" id="UP000053424"/>
    </source>
</evidence>
<reference evidence="3" key="2">
    <citation type="submission" date="2015-01" db="EMBL/GenBank/DDBJ databases">
        <title>Evolutionary Origins and Diversification of the Mycorrhizal Mutualists.</title>
        <authorList>
            <consortium name="DOE Joint Genome Institute"/>
            <consortium name="Mycorrhizal Genomics Consortium"/>
            <person name="Kohler A."/>
            <person name="Kuo A."/>
            <person name="Nagy L.G."/>
            <person name="Floudas D."/>
            <person name="Copeland A."/>
            <person name="Barry K.W."/>
            <person name="Cichocki N."/>
            <person name="Veneault-Fourrey C."/>
            <person name="LaButti K."/>
            <person name="Lindquist E.A."/>
            <person name="Lipzen A."/>
            <person name="Lundell T."/>
            <person name="Morin E."/>
            <person name="Murat C."/>
            <person name="Riley R."/>
            <person name="Ohm R."/>
            <person name="Sun H."/>
            <person name="Tunlid A."/>
            <person name="Henrissat B."/>
            <person name="Grigoriev I.V."/>
            <person name="Hibbett D.S."/>
            <person name="Martin F."/>
        </authorList>
    </citation>
    <scope>NUCLEOTIDE SEQUENCE [LARGE SCALE GENOMIC DNA]</scope>
    <source>
        <strain evidence="3">h7</strain>
    </source>
</reference>
<dbReference type="HOGENOM" id="CLU_047588_0_0_1"/>
<feature type="compositionally biased region" description="Low complexity" evidence="1">
    <location>
        <begin position="216"/>
        <end position="232"/>
    </location>
</feature>
<dbReference type="AlphaFoldDB" id="A0A0C3CTX0"/>
<reference evidence="2 3" key="1">
    <citation type="submission" date="2014-04" db="EMBL/GenBank/DDBJ databases">
        <authorList>
            <consortium name="DOE Joint Genome Institute"/>
            <person name="Kuo A."/>
            <person name="Gay G."/>
            <person name="Dore J."/>
            <person name="Kohler A."/>
            <person name="Nagy L.G."/>
            <person name="Floudas D."/>
            <person name="Copeland A."/>
            <person name="Barry K.W."/>
            <person name="Cichocki N."/>
            <person name="Veneault-Fourrey C."/>
            <person name="LaButti K."/>
            <person name="Lindquist E.A."/>
            <person name="Lipzen A."/>
            <person name="Lundell T."/>
            <person name="Morin E."/>
            <person name="Murat C."/>
            <person name="Sun H."/>
            <person name="Tunlid A."/>
            <person name="Henrissat B."/>
            <person name="Grigoriev I.V."/>
            <person name="Hibbett D.S."/>
            <person name="Martin F."/>
            <person name="Nordberg H.P."/>
            <person name="Cantor M.N."/>
            <person name="Hua S.X."/>
        </authorList>
    </citation>
    <scope>NUCLEOTIDE SEQUENCE [LARGE SCALE GENOMIC DNA]</scope>
    <source>
        <strain evidence="3">h7</strain>
    </source>
</reference>
<feature type="region of interest" description="Disordered" evidence="1">
    <location>
        <begin position="197"/>
        <end position="238"/>
    </location>
</feature>
<protein>
    <recommendedName>
        <fullName evidence="4">Anti-proliferative protein domain-containing protein</fullName>
    </recommendedName>
</protein>
<dbReference type="OrthoDB" id="19928at2759"/>
<evidence type="ECO:0000313" key="2">
    <source>
        <dbReference type="EMBL" id="KIM47326.1"/>
    </source>
</evidence>
<sequence>MANMNISSSTISASINQAINFLTRPLILTQSPDMVASLQSILRTTLQAVYHDSRLTLSFSAISLPPRPVYAACIASGFHWADWIQLLGARDFDLIIEPHVLKVVYAGAMPRIVTIWREATAPPVQRALYSRLNFQEPQVPISKLGQQSLVQASLRATVNSALARAQTRTLAQQLLESDHKQEADEIFAMISKSIMSPTPTREQFPKSFMPSPPSPDSSRPSSRSSTFSTFSFSDDDESVTSASSISSFDFLASTKPITTPVNTFNKNAPAFVPRQPRVFIDNAKKDVTKYLYQGGVSTVLTGGVMLGGGAANGPKAVKPKIEEVPKYRAANTPNVFKPKPEDVPKYRAPVGGKKFAVAQNAATTNSWRRNTTGVQN</sequence>
<organism evidence="2 3">
    <name type="scientific">Hebeloma cylindrosporum</name>
    <dbReference type="NCBI Taxonomy" id="76867"/>
    <lineage>
        <taxon>Eukaryota</taxon>
        <taxon>Fungi</taxon>
        <taxon>Dikarya</taxon>
        <taxon>Basidiomycota</taxon>
        <taxon>Agaricomycotina</taxon>
        <taxon>Agaricomycetes</taxon>
        <taxon>Agaricomycetidae</taxon>
        <taxon>Agaricales</taxon>
        <taxon>Agaricineae</taxon>
        <taxon>Hymenogastraceae</taxon>
        <taxon>Hebeloma</taxon>
    </lineage>
</organism>
<keyword evidence="3" id="KW-1185">Reference proteome</keyword>
<evidence type="ECO:0008006" key="4">
    <source>
        <dbReference type="Google" id="ProtNLM"/>
    </source>
</evidence>
<gene>
    <name evidence="2" type="ORF">M413DRAFT_440766</name>
</gene>
<dbReference type="Proteomes" id="UP000053424">
    <property type="component" value="Unassembled WGS sequence"/>
</dbReference>
<dbReference type="STRING" id="686832.A0A0C3CTX0"/>